<keyword evidence="4" id="KW-1185">Reference proteome</keyword>
<dbReference type="Gene3D" id="1.25.40.10">
    <property type="entry name" value="Tetratricopeptide repeat domain"/>
    <property type="match status" value="1"/>
</dbReference>
<keyword evidence="1" id="KW-0677">Repeat</keyword>
<protein>
    <recommendedName>
        <fullName evidence="5">Pentatricopeptide repeat-containing protein</fullName>
    </recommendedName>
</protein>
<dbReference type="PROSITE" id="PS51375">
    <property type="entry name" value="PPR"/>
    <property type="match status" value="1"/>
</dbReference>
<dbReference type="EMBL" id="BSYO01000002">
    <property type="protein sequence ID" value="GMH01063.1"/>
    <property type="molecule type" value="Genomic_DNA"/>
</dbReference>
<dbReference type="AlphaFoldDB" id="A0AAD3P7U9"/>
<accession>A0AAD3P7U9</accession>
<feature type="repeat" description="PPR" evidence="2">
    <location>
        <begin position="9"/>
        <end position="43"/>
    </location>
</feature>
<name>A0AAD3P7U9_NEPGR</name>
<dbReference type="Pfam" id="PF01535">
    <property type="entry name" value="PPR"/>
    <property type="match status" value="1"/>
</dbReference>
<organism evidence="3 4">
    <name type="scientific">Nepenthes gracilis</name>
    <name type="common">Slender pitcher plant</name>
    <dbReference type="NCBI Taxonomy" id="150966"/>
    <lineage>
        <taxon>Eukaryota</taxon>
        <taxon>Viridiplantae</taxon>
        <taxon>Streptophyta</taxon>
        <taxon>Embryophyta</taxon>
        <taxon>Tracheophyta</taxon>
        <taxon>Spermatophyta</taxon>
        <taxon>Magnoliopsida</taxon>
        <taxon>eudicotyledons</taxon>
        <taxon>Gunneridae</taxon>
        <taxon>Pentapetalae</taxon>
        <taxon>Caryophyllales</taxon>
        <taxon>Nepenthaceae</taxon>
        <taxon>Nepenthes</taxon>
    </lineage>
</organism>
<comment type="caution">
    <text evidence="3">The sequence shown here is derived from an EMBL/GenBank/DDBJ whole genome shotgun (WGS) entry which is preliminary data.</text>
</comment>
<gene>
    <name evidence="3" type="ORF">Nepgr_002902</name>
</gene>
<evidence type="ECO:0008006" key="5">
    <source>
        <dbReference type="Google" id="ProtNLM"/>
    </source>
</evidence>
<evidence type="ECO:0000256" key="2">
    <source>
        <dbReference type="PROSITE-ProRule" id="PRU00708"/>
    </source>
</evidence>
<reference evidence="3" key="1">
    <citation type="submission" date="2023-05" db="EMBL/GenBank/DDBJ databases">
        <title>Nepenthes gracilis genome sequencing.</title>
        <authorList>
            <person name="Fukushima K."/>
        </authorList>
    </citation>
    <scope>NUCLEOTIDE SEQUENCE</scope>
    <source>
        <strain evidence="3">SING2019-196</strain>
    </source>
</reference>
<dbReference type="NCBIfam" id="TIGR00756">
    <property type="entry name" value="PPR"/>
    <property type="match status" value="1"/>
</dbReference>
<dbReference type="InterPro" id="IPR011990">
    <property type="entry name" value="TPR-like_helical_dom_sf"/>
</dbReference>
<evidence type="ECO:0000313" key="3">
    <source>
        <dbReference type="EMBL" id="GMH01063.1"/>
    </source>
</evidence>
<dbReference type="Proteomes" id="UP001279734">
    <property type="component" value="Unassembled WGS sequence"/>
</dbReference>
<dbReference type="InterPro" id="IPR002885">
    <property type="entry name" value="PPR_rpt"/>
</dbReference>
<sequence length="140" mass="15604">MRGEGFFPNSNMIALVLNAYGKEQEFEKANAVYEEMQEEGCAFSDEVHFQMLSLCGARGDFDTVGSLFERGLRERLKEHKLVVSLTATPSLLGRALDAPTKSWFQPTLCTVGDYANRWKCRGIASAEFSTLVKNPKTISV</sequence>
<proteinExistence type="predicted"/>
<evidence type="ECO:0000256" key="1">
    <source>
        <dbReference type="ARBA" id="ARBA00022737"/>
    </source>
</evidence>
<evidence type="ECO:0000313" key="4">
    <source>
        <dbReference type="Proteomes" id="UP001279734"/>
    </source>
</evidence>